<reference evidence="3" key="1">
    <citation type="journal article" date="2011" name="MBio">
        <title>Novel metabolic attributes of the genus Cyanothece, comprising a group of unicellular nitrogen-fixing Cyanobacteria.</title>
        <authorList>
            <person name="Bandyopadhyay A."/>
            <person name="Elvitigala T."/>
            <person name="Welsh E."/>
            <person name="Stockel J."/>
            <person name="Liberton M."/>
            <person name="Min H."/>
            <person name="Sherman L.A."/>
            <person name="Pakrasi H.B."/>
        </authorList>
    </citation>
    <scope>NUCLEOTIDE SEQUENCE [LARGE SCALE GENOMIC DNA]</scope>
    <source>
        <strain evidence="3">PCC 7822</strain>
    </source>
</reference>
<dbReference type="InterPro" id="IPR021788">
    <property type="entry name" value="CPP1-like"/>
</dbReference>
<keyword evidence="1" id="KW-0812">Transmembrane</keyword>
<dbReference type="Proteomes" id="UP000008206">
    <property type="component" value="Chromosome"/>
</dbReference>
<keyword evidence="1" id="KW-0472">Membrane</keyword>
<accession>E0UB98</accession>
<protein>
    <submittedName>
        <fullName evidence="2">Heat shock protein DnaJ domain protein</fullName>
    </submittedName>
</protein>
<dbReference type="OrthoDB" id="483084at2"/>
<dbReference type="KEGG" id="cyj:Cyan7822_5583"/>
<dbReference type="PANTHER" id="PTHR33372:SF2">
    <property type="entry name" value="PROTEIN CHAPERONE-LIKE PROTEIN OF POR1, CHLOROPLASTIC"/>
    <property type="match status" value="1"/>
</dbReference>
<dbReference type="eggNOG" id="COG2214">
    <property type="taxonomic scope" value="Bacteria"/>
</dbReference>
<dbReference type="Pfam" id="PF11833">
    <property type="entry name" value="CPP1-like"/>
    <property type="match status" value="1"/>
</dbReference>
<dbReference type="HOGENOM" id="CLU_072193_2_0_3"/>
<feature type="transmembrane region" description="Helical" evidence="1">
    <location>
        <begin position="130"/>
        <end position="147"/>
    </location>
</feature>
<keyword evidence="3" id="KW-1185">Reference proteome</keyword>
<feature type="transmembrane region" description="Helical" evidence="1">
    <location>
        <begin position="159"/>
        <end position="182"/>
    </location>
</feature>
<dbReference type="PANTHER" id="PTHR33372">
    <property type="match status" value="1"/>
</dbReference>
<feature type="transmembrane region" description="Helical" evidence="1">
    <location>
        <begin position="188"/>
        <end position="205"/>
    </location>
</feature>
<evidence type="ECO:0000256" key="1">
    <source>
        <dbReference type="SAM" id="Phobius"/>
    </source>
</evidence>
<dbReference type="STRING" id="497965.Cyan7822_5583"/>
<dbReference type="EMBL" id="CP002198">
    <property type="protein sequence ID" value="ADN17454.1"/>
    <property type="molecule type" value="Genomic_DNA"/>
</dbReference>
<dbReference type="AlphaFoldDB" id="E0UB98"/>
<keyword evidence="1" id="KW-1133">Transmembrane helix</keyword>
<feature type="transmembrane region" description="Helical" evidence="1">
    <location>
        <begin position="107"/>
        <end position="124"/>
    </location>
</feature>
<evidence type="ECO:0000313" key="3">
    <source>
        <dbReference type="Proteomes" id="UP000008206"/>
    </source>
</evidence>
<dbReference type="RefSeq" id="WP_013325491.1">
    <property type="nucleotide sequence ID" value="NC_014501.1"/>
</dbReference>
<sequence>MSEQNPYQQLGVTEDASFEEIQEAKQRLLQQYADDSKLRDSIEAAYDAIIMERLRLRQEGKIKVPERIRFPEREKPAEPQLSFNSLPINASPSWLQQFIDTPSSTDILLATGVFLALAGITVVIQDSQGSLVSLLLTLGIFANVYFLNRKEQKFWRSVLITLVGLVVGIAIGSGLAALLKSLPIDNQQLYAVATFCIFWLCSSFLR</sequence>
<gene>
    <name evidence="2" type="ordered locus">Cyan7822_5583</name>
</gene>
<keyword evidence="2" id="KW-0346">Stress response</keyword>
<proteinExistence type="predicted"/>
<evidence type="ECO:0000313" key="2">
    <source>
        <dbReference type="EMBL" id="ADN17454.1"/>
    </source>
</evidence>
<organism evidence="2 3">
    <name type="scientific">Gloeothece verrucosa (strain PCC 7822)</name>
    <name type="common">Cyanothece sp. (strain PCC 7822)</name>
    <dbReference type="NCBI Taxonomy" id="497965"/>
    <lineage>
        <taxon>Bacteria</taxon>
        <taxon>Bacillati</taxon>
        <taxon>Cyanobacteriota</taxon>
        <taxon>Cyanophyceae</taxon>
        <taxon>Oscillatoriophycideae</taxon>
        <taxon>Chroococcales</taxon>
        <taxon>Aphanothecaceae</taxon>
        <taxon>Gloeothece</taxon>
        <taxon>Gloeothece verrucosa</taxon>
    </lineage>
</organism>
<name>E0UB98_GLOV7</name>